<dbReference type="InterPro" id="IPR000571">
    <property type="entry name" value="Znf_CCCH"/>
</dbReference>
<dbReference type="PANTHER" id="PTHR13309:SF0">
    <property type="entry name" value="FMR1-INTERACTING PROTEIN NUFIP1"/>
    <property type="match status" value="1"/>
</dbReference>
<feature type="compositionally biased region" description="Low complexity" evidence="3">
    <location>
        <begin position="1384"/>
        <end position="1397"/>
    </location>
</feature>
<feature type="domain" description="C3H1-type" evidence="4">
    <location>
        <begin position="1785"/>
        <end position="1812"/>
    </location>
</feature>
<feature type="compositionally biased region" description="Gly residues" evidence="3">
    <location>
        <begin position="1421"/>
        <end position="1435"/>
    </location>
</feature>
<dbReference type="Pfam" id="PF10453">
    <property type="entry name" value="NUFIP1"/>
    <property type="match status" value="1"/>
</dbReference>
<feature type="compositionally biased region" description="Gly residues" evidence="3">
    <location>
        <begin position="274"/>
        <end position="288"/>
    </location>
</feature>
<feature type="region of interest" description="Disordered" evidence="3">
    <location>
        <begin position="1500"/>
        <end position="1557"/>
    </location>
</feature>
<dbReference type="OrthoDB" id="273070at2759"/>
<feature type="compositionally biased region" description="Gly residues" evidence="3">
    <location>
        <begin position="390"/>
        <end position="411"/>
    </location>
</feature>
<feature type="compositionally biased region" description="Low complexity" evidence="3">
    <location>
        <begin position="1469"/>
        <end position="1486"/>
    </location>
</feature>
<feature type="compositionally biased region" description="Low complexity" evidence="3">
    <location>
        <begin position="1009"/>
        <end position="1058"/>
    </location>
</feature>
<reference evidence="5 6" key="1">
    <citation type="journal article" date="2014" name="Nat. Commun.">
        <title>Klebsormidium flaccidum genome reveals primary factors for plant terrestrial adaptation.</title>
        <authorList>
            <person name="Hori K."/>
            <person name="Maruyama F."/>
            <person name="Fujisawa T."/>
            <person name="Togashi T."/>
            <person name="Yamamoto N."/>
            <person name="Seo M."/>
            <person name="Sato S."/>
            <person name="Yamada T."/>
            <person name="Mori H."/>
            <person name="Tajima N."/>
            <person name="Moriyama T."/>
            <person name="Ikeuchi M."/>
            <person name="Watanabe M."/>
            <person name="Wada H."/>
            <person name="Kobayashi K."/>
            <person name="Saito M."/>
            <person name="Masuda T."/>
            <person name="Sasaki-Sekimoto Y."/>
            <person name="Mashiguchi K."/>
            <person name="Awai K."/>
            <person name="Shimojima M."/>
            <person name="Masuda S."/>
            <person name="Iwai M."/>
            <person name="Nobusawa T."/>
            <person name="Narise T."/>
            <person name="Kondo S."/>
            <person name="Saito H."/>
            <person name="Sato R."/>
            <person name="Murakawa M."/>
            <person name="Ihara Y."/>
            <person name="Oshima-Yamada Y."/>
            <person name="Ohtaka K."/>
            <person name="Satoh M."/>
            <person name="Sonobe K."/>
            <person name="Ishii M."/>
            <person name="Ohtani R."/>
            <person name="Kanamori-Sato M."/>
            <person name="Honoki R."/>
            <person name="Miyazaki D."/>
            <person name="Mochizuki H."/>
            <person name="Umetsu J."/>
            <person name="Higashi K."/>
            <person name="Shibata D."/>
            <person name="Kamiya Y."/>
            <person name="Sato N."/>
            <person name="Nakamura Y."/>
            <person name="Tabata S."/>
            <person name="Ida S."/>
            <person name="Kurokawa K."/>
            <person name="Ohta H."/>
        </authorList>
    </citation>
    <scope>NUCLEOTIDE SEQUENCE [LARGE SCALE GENOMIC DNA]</scope>
    <source>
        <strain evidence="5 6">NIES-2285</strain>
    </source>
</reference>
<feature type="region of interest" description="Disordered" evidence="3">
    <location>
        <begin position="1384"/>
        <end position="1486"/>
    </location>
</feature>
<dbReference type="InterPro" id="IPR039136">
    <property type="entry name" value="NUFIP1-like"/>
</dbReference>
<feature type="compositionally biased region" description="Low complexity" evidence="3">
    <location>
        <begin position="913"/>
        <end position="935"/>
    </location>
</feature>
<feature type="compositionally biased region" description="Low complexity" evidence="3">
    <location>
        <begin position="180"/>
        <end position="189"/>
    </location>
</feature>
<feature type="compositionally biased region" description="Low complexity" evidence="3">
    <location>
        <begin position="987"/>
        <end position="1001"/>
    </location>
</feature>
<dbReference type="PROSITE" id="PS50103">
    <property type="entry name" value="ZF_C3H1"/>
    <property type="match status" value="1"/>
</dbReference>
<dbReference type="SMART" id="SM00355">
    <property type="entry name" value="ZnF_C2H2"/>
    <property type="match status" value="2"/>
</dbReference>
<feature type="compositionally biased region" description="Low complexity" evidence="3">
    <location>
        <begin position="1191"/>
        <end position="1204"/>
    </location>
</feature>
<feature type="region of interest" description="Disordered" evidence="3">
    <location>
        <begin position="1"/>
        <end position="792"/>
    </location>
</feature>
<dbReference type="GO" id="GO:0003723">
    <property type="term" value="F:RNA binding"/>
    <property type="evidence" value="ECO:0007669"/>
    <property type="project" value="InterPro"/>
</dbReference>
<protein>
    <submittedName>
        <fullName evidence="5">Zinc finger domain containing protein</fullName>
    </submittedName>
</protein>
<feature type="compositionally biased region" description="Polar residues" evidence="3">
    <location>
        <begin position="1542"/>
        <end position="1553"/>
    </location>
</feature>
<feature type="compositionally biased region" description="Polar residues" evidence="3">
    <location>
        <begin position="336"/>
        <end position="350"/>
    </location>
</feature>
<feature type="compositionally biased region" description="Gly residues" evidence="3">
    <location>
        <begin position="321"/>
        <end position="331"/>
    </location>
</feature>
<feature type="region of interest" description="Disordered" evidence="3">
    <location>
        <begin position="1298"/>
        <end position="1362"/>
    </location>
</feature>
<evidence type="ECO:0000313" key="5">
    <source>
        <dbReference type="EMBL" id="GAQ88045.1"/>
    </source>
</evidence>
<feature type="compositionally biased region" description="Polar residues" evidence="3">
    <location>
        <begin position="201"/>
        <end position="219"/>
    </location>
</feature>
<feature type="region of interest" description="Disordered" evidence="3">
    <location>
        <begin position="1572"/>
        <end position="1636"/>
    </location>
</feature>
<feature type="compositionally biased region" description="Low complexity" evidence="3">
    <location>
        <begin position="661"/>
        <end position="675"/>
    </location>
</feature>
<dbReference type="OMA" id="PMQQHPM"/>
<dbReference type="InterPro" id="IPR019496">
    <property type="entry name" value="NUFIP1_cons_dom"/>
</dbReference>
<feature type="region of interest" description="Disordered" evidence="3">
    <location>
        <begin position="1810"/>
        <end position="1832"/>
    </location>
</feature>
<feature type="compositionally biased region" description="Low complexity" evidence="3">
    <location>
        <begin position="380"/>
        <end position="389"/>
    </location>
</feature>
<keyword evidence="1" id="KW-0863">Zinc-finger</keyword>
<organism evidence="5 6">
    <name type="scientific">Klebsormidium nitens</name>
    <name type="common">Green alga</name>
    <name type="synonym">Ulothrix nitens</name>
    <dbReference type="NCBI Taxonomy" id="105231"/>
    <lineage>
        <taxon>Eukaryota</taxon>
        <taxon>Viridiplantae</taxon>
        <taxon>Streptophyta</taxon>
        <taxon>Klebsormidiophyceae</taxon>
        <taxon>Klebsormidiales</taxon>
        <taxon>Klebsormidiaceae</taxon>
        <taxon>Klebsormidium</taxon>
    </lineage>
</organism>
<feature type="region of interest" description="Disordered" evidence="3">
    <location>
        <begin position="1887"/>
        <end position="1941"/>
    </location>
</feature>
<dbReference type="Proteomes" id="UP000054558">
    <property type="component" value="Unassembled WGS sequence"/>
</dbReference>
<feature type="compositionally biased region" description="Polar residues" evidence="3">
    <location>
        <begin position="1059"/>
        <end position="1084"/>
    </location>
</feature>
<dbReference type="GO" id="GO:0000492">
    <property type="term" value="P:box C/D snoRNP assembly"/>
    <property type="evidence" value="ECO:0000318"/>
    <property type="project" value="GO_Central"/>
</dbReference>
<feature type="compositionally biased region" description="Gly residues" evidence="3">
    <location>
        <begin position="1444"/>
        <end position="1468"/>
    </location>
</feature>
<evidence type="ECO:0000256" key="3">
    <source>
        <dbReference type="SAM" id="MobiDB-lite"/>
    </source>
</evidence>
<feature type="compositionally biased region" description="Low complexity" evidence="3">
    <location>
        <begin position="1503"/>
        <end position="1524"/>
    </location>
</feature>
<keyword evidence="1" id="KW-0862">Zinc</keyword>
<feature type="region of interest" description="Disordered" evidence="3">
    <location>
        <begin position="1182"/>
        <end position="1286"/>
    </location>
</feature>
<feature type="compositionally biased region" description="Low complexity" evidence="3">
    <location>
        <begin position="477"/>
        <end position="499"/>
    </location>
</feature>
<feature type="compositionally biased region" description="Gly residues" evidence="3">
    <location>
        <begin position="676"/>
        <end position="686"/>
    </location>
</feature>
<evidence type="ECO:0000259" key="4">
    <source>
        <dbReference type="PROSITE" id="PS50103"/>
    </source>
</evidence>
<feature type="compositionally biased region" description="Polar residues" evidence="3">
    <location>
        <begin position="1"/>
        <end position="50"/>
    </location>
</feature>
<feature type="compositionally biased region" description="Low complexity" evidence="3">
    <location>
        <begin position="83"/>
        <end position="103"/>
    </location>
</feature>
<feature type="compositionally biased region" description="Polar residues" evidence="3">
    <location>
        <begin position="566"/>
        <end position="596"/>
    </location>
</feature>
<dbReference type="InterPro" id="IPR013087">
    <property type="entry name" value="Znf_C2H2_type"/>
</dbReference>
<dbReference type="GO" id="GO:0005634">
    <property type="term" value="C:nucleus"/>
    <property type="evidence" value="ECO:0000318"/>
    <property type="project" value="GO_Central"/>
</dbReference>
<dbReference type="SMART" id="SM00356">
    <property type="entry name" value="ZnF_C3H1"/>
    <property type="match status" value="1"/>
</dbReference>
<feature type="compositionally biased region" description="Gly residues" evidence="3">
    <location>
        <begin position="511"/>
        <end position="523"/>
    </location>
</feature>
<feature type="zinc finger region" description="C3H1-type" evidence="1">
    <location>
        <begin position="1785"/>
        <end position="1812"/>
    </location>
</feature>
<feature type="compositionally biased region" description="Basic and acidic residues" evidence="3">
    <location>
        <begin position="1254"/>
        <end position="1263"/>
    </location>
</feature>
<dbReference type="Gene3D" id="4.10.1000.10">
    <property type="entry name" value="Zinc finger, CCCH-type"/>
    <property type="match status" value="1"/>
</dbReference>
<feature type="compositionally biased region" description="Gly residues" evidence="3">
    <location>
        <begin position="433"/>
        <end position="454"/>
    </location>
</feature>
<accession>A0A1Y1IAQ5</accession>
<evidence type="ECO:0000256" key="2">
    <source>
        <dbReference type="SAM" id="Coils"/>
    </source>
</evidence>
<dbReference type="PROSITE" id="PS00028">
    <property type="entry name" value="ZINC_FINGER_C2H2_1"/>
    <property type="match status" value="1"/>
</dbReference>
<sequence>MQPFNNPAGQQSAAYGQMYNSAGFPQQQWNQPYQGTQPSSTMQNQSQQGAAQPVYKSFPGYGGSVAPSSQDASKQAVFAPPYATQSQSGQQGQQPGPTQQAPGFGTVQNPRTSQNPQSFQTPQSFQNPTTFQNPQARQQSQSAPVPVNRPSGQSVYELYNPQSGQPSNAVPNPQSQPAKGQGNAAAAQNDLPPWTPDWSPPQASSKPTEPSGAQPTAHTGGQLAGQSGGLFEGQASGQFGGQIGAQFGGQARGQTGGQFGGQSNAGQIFVQPAGGMGGQSGGQAGVGAVGQSTNQSTGQFPQMGSRGGQVVGQSGAQSNGQWGGQAWGQGVGQASDNSGRQVRTGDQSFGTERRQQGVPFGGSQLKGQAGGQQNLQSATQSSVGAQLGSQSGGASVGQSGGPTAGHYGHFGGQTQSSGGAQAGAQPGMQRSGQQGGQSGGQSGAQFGGRYGGQSSGQAAGQSSGQFAWLSGLGGQSAGQPSQAQGGAFGQQSSGQSTGSGRLGGPTTEQLGGQGAGQAVGQAGGREAQYNEQTGAQTFQGGGQSLPQRGGQPGGQFGGQSVAHAGAQSSRALGPQPTGQMTSQSYGASNPQQSIPVQSYGQGSAQQSGVQSWQQSNPPSGQREQRGGKFVQPESPLSPAHPPGYSPRVPQGGLSSGGNGGQARFQGGYAGPQAQQFGGGSSAGPSGGKPTHQQLEVAREQPGGAYGHPATAYGQAGATHGQPGAASGEQGSTYGQPGGTQGPQGSTYGPSGAGGAQGQQGSTYGRPGNTYGQSESAQAQPKKPKFSRADASPKIPLLSASELEGLHKFVEFGEKVLQQVGSAPPVVSRQSPAVSRPSPAVSGQPAAVNQPLQAESAHQGGEAIVRNMPEASRWAFGMQAPRSMAVKAEDKPEIQPSFGGNVPAGETPAREGETQTGPGQQPGAQVQQLTAQAQAAFPNPYAMFERKSGPAVSADLPHVSPQQPGTIGANVLKATEKTGTHEGQKAFGVQQSGQGQPNPQQGLATAVNPQQASGRGQQAMQRGQNQQPNFPAQANQGQFMQQGQAQQQFGVQSGQLQQGSTNQPQFRQPSPNSQAQFTQPSPNPHAQFQQQLLAGQMNQPQALPSGQLHQPQMQLGAQIINPGFQQPSPQPGAQFNQLLQQQQANQSPFQQQFSALPTAFQQQGAQGFQNQAAGQRQFAAPSFVSQAQAAPQGLQNQGSGQQQFGVPAFGSQPQMTPQNSGSGQQQFGSGGFGVPPAQSDAERRRQQAMAILAQQEKELQEKRSQQGRQKAQPTMLQSPTKQNTSLTPLQQLAALRKLEEDKQRRSQQGGQPAQLPSPAARPPQGQPQPLIASPAPNLPPQMQPFPAQTQQAFGGQPMGTRQLALGQNAPGQVGVTGLVGQQFQGGIPGKSGAQQQTSGGQGFGPVQSFGQGQVFGENQAFGQGGTNGQGQAGIPGQGLAQASGFGQGQAFGQGQGQGQGFTQGQGFGQGQIQNQGFGQGQSFGQAQMGGQAPFFVQQARPGFQPQLGGTPQVQPGQVMGQQAGPNQGVMQGHAGASFPNQPPTQVNLHSSQASGGVGIRPRMPTGGGFGMAPRAGLVNPPGLSGRPGMIPGGQPRGQGPTPRGAFQAQGRPPQQGVKRPLVQDGGPGKGPTLRCDPCEKEFSGQDGYNAHMVAHEKCSEPGCGFEASGKVLKEHKLSAHQAGNKLGRARAAATANANETEEDVRKWREERRKHYPTEGNVQKKAEEAAARRARGELEDLDGAARRARLREILQQQRALGVVGSETEAAAMLDGGKRQAVEGPGGRPERGVCFFFLKGHCRKGRRCQFLHQRTPRGERGPGGPGNDRRRQNQVAKRAPTLLEKLLAPEIRKDKSHLLQSFRFMVNNNFFLEWPQQPLKYFEWQSSDELEEGGDTGAEGAPEALVHDGKAEGEGTLDEEEEDGSDYESAGEDDEEAALEVMLG</sequence>
<evidence type="ECO:0000256" key="1">
    <source>
        <dbReference type="PROSITE-ProRule" id="PRU00723"/>
    </source>
</evidence>
<feature type="compositionally biased region" description="Acidic residues" evidence="3">
    <location>
        <begin position="1912"/>
        <end position="1935"/>
    </location>
</feature>
<dbReference type="EMBL" id="DF237345">
    <property type="protein sequence ID" value="GAQ88045.1"/>
    <property type="molecule type" value="Genomic_DNA"/>
</dbReference>
<dbReference type="GO" id="GO:0008270">
    <property type="term" value="F:zinc ion binding"/>
    <property type="evidence" value="ECO:0007669"/>
    <property type="project" value="UniProtKB-KW"/>
</dbReference>
<feature type="compositionally biased region" description="Basic and acidic residues" evidence="3">
    <location>
        <begin position="973"/>
        <end position="983"/>
    </location>
</feature>
<evidence type="ECO:0000313" key="6">
    <source>
        <dbReference type="Proteomes" id="UP000054558"/>
    </source>
</evidence>
<feature type="compositionally biased region" description="Low complexity" evidence="3">
    <location>
        <begin position="597"/>
        <end position="615"/>
    </location>
</feature>
<feature type="region of interest" description="Disordered" evidence="3">
    <location>
        <begin position="883"/>
        <end position="1084"/>
    </location>
</feature>
<feature type="region of interest" description="Disordered" evidence="3">
    <location>
        <begin position="821"/>
        <end position="859"/>
    </location>
</feature>
<gene>
    <name evidence="5" type="ORF">KFL_003960060</name>
</gene>
<feature type="compositionally biased region" description="Low complexity" evidence="3">
    <location>
        <begin position="311"/>
        <end position="320"/>
    </location>
</feature>
<feature type="coiled-coil region" evidence="2">
    <location>
        <begin position="1689"/>
        <end position="1749"/>
    </location>
</feature>
<proteinExistence type="predicted"/>
<feature type="compositionally biased region" description="Low complexity" evidence="3">
    <location>
        <begin position="455"/>
        <end position="465"/>
    </location>
</feature>
<keyword evidence="2" id="KW-0175">Coiled coil</keyword>
<feature type="compositionally biased region" description="Polar residues" evidence="3">
    <location>
        <begin position="1265"/>
        <end position="1286"/>
    </location>
</feature>
<feature type="compositionally biased region" description="Polar residues" evidence="3">
    <location>
        <begin position="150"/>
        <end position="178"/>
    </location>
</feature>
<keyword evidence="6" id="KW-1185">Reference proteome</keyword>
<feature type="compositionally biased region" description="Low complexity" evidence="3">
    <location>
        <begin position="532"/>
        <end position="549"/>
    </location>
</feature>
<feature type="compositionally biased region" description="Gly residues" evidence="3">
    <location>
        <begin position="238"/>
        <end position="260"/>
    </location>
</feature>
<feature type="compositionally biased region" description="Polar residues" evidence="3">
    <location>
        <begin position="106"/>
        <end position="143"/>
    </location>
</feature>
<feature type="compositionally biased region" description="Low complexity" evidence="3">
    <location>
        <begin position="821"/>
        <end position="841"/>
    </location>
</feature>
<name>A0A1Y1IAQ5_KLENI</name>
<feature type="compositionally biased region" description="Gly residues" evidence="3">
    <location>
        <begin position="222"/>
        <end position="231"/>
    </location>
</feature>
<dbReference type="PANTHER" id="PTHR13309">
    <property type="entry name" value="NUCLEAR FRAGILE X MENTAL RETARDATION PROTEIN INTERACTING PROTEIN 1"/>
    <property type="match status" value="1"/>
</dbReference>
<keyword evidence="1" id="KW-0479">Metal-binding</keyword>
<feature type="compositionally biased region" description="Low complexity" evidence="3">
    <location>
        <begin position="412"/>
        <end position="432"/>
    </location>
</feature>
<feature type="compositionally biased region" description="Polar residues" evidence="3">
    <location>
        <begin position="769"/>
        <end position="778"/>
    </location>
</feature>